<dbReference type="PANTHER" id="PTHR42771:SF2">
    <property type="entry name" value="IRON(3+)-HYDROXAMATE IMPORT ATP-BINDING PROTEIN FHUC"/>
    <property type="match status" value="1"/>
</dbReference>
<evidence type="ECO:0000313" key="10">
    <source>
        <dbReference type="Proteomes" id="UP000312032"/>
    </source>
</evidence>
<reference evidence="9 10" key="1">
    <citation type="submission" date="2019-06" db="EMBL/GenBank/DDBJ databases">
        <authorList>
            <person name="Li J."/>
        </authorList>
    </citation>
    <scope>NUCLEOTIDE SEQUENCE [LARGE SCALE GENOMIC DNA]</scope>
    <source>
        <strain evidence="9 10">LMG 28165</strain>
    </source>
</reference>
<evidence type="ECO:0000259" key="8">
    <source>
        <dbReference type="SMART" id="SM00382"/>
    </source>
</evidence>
<gene>
    <name evidence="9" type="ORF">FHE74_03655</name>
</gene>
<proteinExistence type="predicted"/>
<dbReference type="Pfam" id="PF13476">
    <property type="entry name" value="AAA_23"/>
    <property type="match status" value="1"/>
</dbReference>
<sequence>MFQPPLKSVRLPDLSVLRSLVNQRRLDSYVFDLPVVRALTRAPLEFQAPVTVITGDNGSGKSTLMEAIALALEFDAWGGPRHGFDLEGKRRRTGTESRLDRVLRVETEEPAIFGGFYLRSETQLSLMEVADSMIGRAGRLRMEQSERLAGRSHGEGVFDILGEYMRGRGVYLLDEPESGLSVVRQMALLAEIALAAQHGGQFIVATHSPVLPAIPGADIVEIGDHGIDHVDFDSVESVHATREFLADPHGVARYLVSGD</sequence>
<comment type="subcellular location">
    <subcellularLocation>
        <location evidence="1">Cell membrane</location>
        <topology evidence="1">Peripheral membrane protein</topology>
    </subcellularLocation>
</comment>
<evidence type="ECO:0000256" key="2">
    <source>
        <dbReference type="ARBA" id="ARBA00022448"/>
    </source>
</evidence>
<keyword evidence="10" id="KW-1185">Reference proteome</keyword>
<comment type="caution">
    <text evidence="9">The sequence shown here is derived from an EMBL/GenBank/DDBJ whole genome shotgun (WGS) entry which is preliminary data.</text>
</comment>
<accession>A0A5C4U4D5</accession>
<dbReference type="InterPro" id="IPR003593">
    <property type="entry name" value="AAA+_ATPase"/>
</dbReference>
<keyword evidence="6" id="KW-0406">Ion transport</keyword>
<evidence type="ECO:0000256" key="4">
    <source>
        <dbReference type="ARBA" id="ARBA00022496"/>
    </source>
</evidence>
<dbReference type="Proteomes" id="UP000312032">
    <property type="component" value="Unassembled WGS sequence"/>
</dbReference>
<dbReference type="OrthoDB" id="9784297at2"/>
<dbReference type="InterPro" id="IPR038729">
    <property type="entry name" value="Rad50/SbcC_AAA"/>
</dbReference>
<keyword evidence="2" id="KW-0813">Transport</keyword>
<dbReference type="InterPro" id="IPR051535">
    <property type="entry name" value="Siderophore_ABC-ATPase"/>
</dbReference>
<keyword evidence="7" id="KW-0472">Membrane</keyword>
<protein>
    <submittedName>
        <fullName evidence="9">ABC transporter</fullName>
    </submittedName>
</protein>
<dbReference type="AlphaFoldDB" id="A0A5C4U4D5"/>
<dbReference type="SUPFAM" id="SSF52540">
    <property type="entry name" value="P-loop containing nucleoside triphosphate hydrolases"/>
    <property type="match status" value="1"/>
</dbReference>
<name>A0A5C4U4D5_9CORY</name>
<dbReference type="GO" id="GO:0005886">
    <property type="term" value="C:plasma membrane"/>
    <property type="evidence" value="ECO:0007669"/>
    <property type="project" value="UniProtKB-SubCell"/>
</dbReference>
<evidence type="ECO:0000256" key="3">
    <source>
        <dbReference type="ARBA" id="ARBA00022475"/>
    </source>
</evidence>
<dbReference type="Gene3D" id="3.40.50.300">
    <property type="entry name" value="P-loop containing nucleotide triphosphate hydrolases"/>
    <property type="match status" value="2"/>
</dbReference>
<dbReference type="GO" id="GO:0016887">
    <property type="term" value="F:ATP hydrolysis activity"/>
    <property type="evidence" value="ECO:0007669"/>
    <property type="project" value="InterPro"/>
</dbReference>
<dbReference type="Pfam" id="PF13304">
    <property type="entry name" value="AAA_21"/>
    <property type="match status" value="1"/>
</dbReference>
<evidence type="ECO:0000256" key="6">
    <source>
        <dbReference type="ARBA" id="ARBA00023065"/>
    </source>
</evidence>
<keyword evidence="3" id="KW-1003">Cell membrane</keyword>
<dbReference type="SMART" id="SM00382">
    <property type="entry name" value="AAA"/>
    <property type="match status" value="1"/>
</dbReference>
<dbReference type="RefSeq" id="WP_139465157.1">
    <property type="nucleotide sequence ID" value="NZ_VDHJ01000004.1"/>
</dbReference>
<evidence type="ECO:0000313" key="9">
    <source>
        <dbReference type="EMBL" id="TNL98729.1"/>
    </source>
</evidence>
<dbReference type="InterPro" id="IPR003959">
    <property type="entry name" value="ATPase_AAA_core"/>
</dbReference>
<keyword evidence="5" id="KW-0408">Iron</keyword>
<dbReference type="GO" id="GO:0006826">
    <property type="term" value="P:iron ion transport"/>
    <property type="evidence" value="ECO:0007669"/>
    <property type="project" value="UniProtKB-KW"/>
</dbReference>
<dbReference type="PANTHER" id="PTHR42771">
    <property type="entry name" value="IRON(3+)-HYDROXAMATE IMPORT ATP-BINDING PROTEIN FHUC"/>
    <property type="match status" value="1"/>
</dbReference>
<dbReference type="GO" id="GO:0005524">
    <property type="term" value="F:ATP binding"/>
    <property type="evidence" value="ECO:0007669"/>
    <property type="project" value="InterPro"/>
</dbReference>
<dbReference type="EMBL" id="VDHJ01000004">
    <property type="protein sequence ID" value="TNL98729.1"/>
    <property type="molecule type" value="Genomic_DNA"/>
</dbReference>
<dbReference type="GO" id="GO:0006302">
    <property type="term" value="P:double-strand break repair"/>
    <property type="evidence" value="ECO:0007669"/>
    <property type="project" value="InterPro"/>
</dbReference>
<feature type="domain" description="AAA+ ATPase" evidence="8">
    <location>
        <begin position="47"/>
        <end position="233"/>
    </location>
</feature>
<organism evidence="9 10">
    <name type="scientific">Corynebacterium tapiri</name>
    <dbReference type="NCBI Taxonomy" id="1448266"/>
    <lineage>
        <taxon>Bacteria</taxon>
        <taxon>Bacillati</taxon>
        <taxon>Actinomycetota</taxon>
        <taxon>Actinomycetes</taxon>
        <taxon>Mycobacteriales</taxon>
        <taxon>Corynebacteriaceae</taxon>
        <taxon>Corynebacterium</taxon>
    </lineage>
</organism>
<evidence type="ECO:0000256" key="5">
    <source>
        <dbReference type="ARBA" id="ARBA00023004"/>
    </source>
</evidence>
<keyword evidence="4" id="KW-0410">Iron transport</keyword>
<evidence type="ECO:0000256" key="7">
    <source>
        <dbReference type="ARBA" id="ARBA00023136"/>
    </source>
</evidence>
<evidence type="ECO:0000256" key="1">
    <source>
        <dbReference type="ARBA" id="ARBA00004202"/>
    </source>
</evidence>
<dbReference type="InterPro" id="IPR027417">
    <property type="entry name" value="P-loop_NTPase"/>
</dbReference>